<gene>
    <name evidence="5" type="primary">ptrA</name>
    <name evidence="5" type="ORF">NCTC12112_02446</name>
</gene>
<dbReference type="PANTHER" id="PTHR11851:SF49">
    <property type="entry name" value="MITOCHONDRIAL-PROCESSING PEPTIDASE SUBUNIT ALPHA"/>
    <property type="match status" value="1"/>
</dbReference>
<evidence type="ECO:0000256" key="2">
    <source>
        <dbReference type="RuleBase" id="RU004447"/>
    </source>
</evidence>
<organism evidence="5 6">
    <name type="scientific">Fusobacterium ulcerans</name>
    <dbReference type="NCBI Taxonomy" id="861"/>
    <lineage>
        <taxon>Bacteria</taxon>
        <taxon>Fusobacteriati</taxon>
        <taxon>Fusobacteriota</taxon>
        <taxon>Fusobacteriia</taxon>
        <taxon>Fusobacteriales</taxon>
        <taxon>Fusobacteriaceae</taxon>
        <taxon>Fusobacterium</taxon>
    </lineage>
</organism>
<accession>A0AAX2JDU7</accession>
<dbReference type="GO" id="GO:0006508">
    <property type="term" value="P:proteolysis"/>
    <property type="evidence" value="ECO:0007669"/>
    <property type="project" value="UniProtKB-KW"/>
</dbReference>
<dbReference type="PROSITE" id="PS00143">
    <property type="entry name" value="INSULINASE"/>
    <property type="match status" value="1"/>
</dbReference>
<dbReference type="Pfam" id="PF00675">
    <property type="entry name" value="Peptidase_M16"/>
    <property type="match status" value="1"/>
</dbReference>
<dbReference type="InterPro" id="IPR011249">
    <property type="entry name" value="Metalloenz_LuxS/M16"/>
</dbReference>
<dbReference type="EC" id="3.4.24.55" evidence="5"/>
<protein>
    <submittedName>
        <fullName evidence="5">Protease 3</fullName>
        <ecNumber evidence="5">3.4.24.55</ecNumber>
    </submittedName>
</protein>
<dbReference type="InterPro" id="IPR011765">
    <property type="entry name" value="Pept_M16_N"/>
</dbReference>
<keyword evidence="5" id="KW-0378">Hydrolase</keyword>
<dbReference type="InterPro" id="IPR007863">
    <property type="entry name" value="Peptidase_M16_C"/>
</dbReference>
<dbReference type="RefSeq" id="WP_005981079.1">
    <property type="nucleotide sequence ID" value="NZ_CABKNW010000005.1"/>
</dbReference>
<evidence type="ECO:0000313" key="6">
    <source>
        <dbReference type="Proteomes" id="UP000249008"/>
    </source>
</evidence>
<dbReference type="GO" id="GO:0004222">
    <property type="term" value="F:metalloendopeptidase activity"/>
    <property type="evidence" value="ECO:0007669"/>
    <property type="project" value="UniProtKB-EC"/>
</dbReference>
<dbReference type="AlphaFoldDB" id="A0AAX2JDU7"/>
<evidence type="ECO:0000259" key="4">
    <source>
        <dbReference type="Pfam" id="PF05193"/>
    </source>
</evidence>
<dbReference type="Proteomes" id="UP000249008">
    <property type="component" value="Chromosome 1"/>
</dbReference>
<evidence type="ECO:0000313" key="5">
    <source>
        <dbReference type="EMBL" id="SQJ10186.1"/>
    </source>
</evidence>
<proteinExistence type="inferred from homology"/>
<dbReference type="PANTHER" id="PTHR11851">
    <property type="entry name" value="METALLOPROTEASE"/>
    <property type="match status" value="1"/>
</dbReference>
<sequence length="407" mass="46434">MNIEIRKLDNGIPVLMENIDSVSTVSLGIFVNTGSRNEYPDESGVSHFIEHMMFKGTKTRSAKEISELIDNEGGLINAYTSRDMTAYYIQMLSSKIDTGIDVLSDMFLNSTFTQENLDKERNVIIEEIRMYDDIPEEIVHDENVKYAITGVQSNIVLGTIESLNNITREKFLKYFDEQYVASNIVVSVAGKIDFDHVVAELNKSLGKFRDSNFKREMDASFTINHGENRIKRETNQVHLCFNTRGNSQIEDMKYPGAIISSVLAGNMSSRLFQKIREERGLAYSVYSYGTAFIEGGLFTIYAGTTKESYQEVIDIIKDEFEDIKKNGITPYELQKSKNQFLSMLTFSLENSKGKMTRMASTYMLYGRVTEIDEIISKIENITLEDIKKTAEYLFQEEFYSCTILGDI</sequence>
<dbReference type="Gene3D" id="3.30.830.10">
    <property type="entry name" value="Metalloenzyme, LuxS/M16 peptidase-like"/>
    <property type="match status" value="2"/>
</dbReference>
<dbReference type="Pfam" id="PF05193">
    <property type="entry name" value="Peptidase_M16_C"/>
    <property type="match status" value="1"/>
</dbReference>
<feature type="domain" description="Peptidase M16 N-terminal" evidence="3">
    <location>
        <begin position="14"/>
        <end position="142"/>
    </location>
</feature>
<dbReference type="GO" id="GO:0046872">
    <property type="term" value="F:metal ion binding"/>
    <property type="evidence" value="ECO:0007669"/>
    <property type="project" value="InterPro"/>
</dbReference>
<keyword evidence="5" id="KW-0645">Protease</keyword>
<dbReference type="InterPro" id="IPR001431">
    <property type="entry name" value="Pept_M16_Zn_BS"/>
</dbReference>
<evidence type="ECO:0000259" key="3">
    <source>
        <dbReference type="Pfam" id="PF00675"/>
    </source>
</evidence>
<dbReference type="EMBL" id="LS483487">
    <property type="protein sequence ID" value="SQJ10186.1"/>
    <property type="molecule type" value="Genomic_DNA"/>
</dbReference>
<comment type="similarity">
    <text evidence="1 2">Belongs to the peptidase M16 family.</text>
</comment>
<dbReference type="KEGG" id="ful:C4N20_02820"/>
<feature type="domain" description="Peptidase M16 C-terminal" evidence="4">
    <location>
        <begin position="165"/>
        <end position="339"/>
    </location>
</feature>
<dbReference type="GeneID" id="78453727"/>
<evidence type="ECO:0000256" key="1">
    <source>
        <dbReference type="ARBA" id="ARBA00007261"/>
    </source>
</evidence>
<reference evidence="5 6" key="1">
    <citation type="submission" date="2018-06" db="EMBL/GenBank/DDBJ databases">
        <authorList>
            <consortium name="Pathogen Informatics"/>
            <person name="Doyle S."/>
        </authorList>
    </citation>
    <scope>NUCLEOTIDE SEQUENCE [LARGE SCALE GENOMIC DNA]</scope>
    <source>
        <strain evidence="5 6">NCTC12112</strain>
    </source>
</reference>
<name>A0AAX2JDU7_9FUSO</name>
<dbReference type="InterPro" id="IPR050361">
    <property type="entry name" value="MPP/UQCRC_Complex"/>
</dbReference>
<dbReference type="SUPFAM" id="SSF63411">
    <property type="entry name" value="LuxS/MPP-like metallohydrolase"/>
    <property type="match status" value="2"/>
</dbReference>